<dbReference type="EMBL" id="CATQJL010000001">
    <property type="protein sequence ID" value="CAJ0591455.1"/>
    <property type="molecule type" value="Genomic_DNA"/>
</dbReference>
<keyword evidence="2" id="KW-1185">Reference proteome</keyword>
<name>A0AA36DQR0_CYLNA</name>
<evidence type="ECO:0000313" key="1">
    <source>
        <dbReference type="EMBL" id="CAJ0591455.1"/>
    </source>
</evidence>
<accession>A0AA36DQR0</accession>
<proteinExistence type="predicted"/>
<protein>
    <submittedName>
        <fullName evidence="1">Uncharacterized protein</fullName>
    </submittedName>
</protein>
<gene>
    <name evidence="1" type="ORF">CYNAS_LOCUS3438</name>
</gene>
<dbReference type="Proteomes" id="UP001176961">
    <property type="component" value="Unassembled WGS sequence"/>
</dbReference>
<organism evidence="1 2">
    <name type="scientific">Cylicocyclus nassatus</name>
    <name type="common">Nematode worm</name>
    <dbReference type="NCBI Taxonomy" id="53992"/>
    <lineage>
        <taxon>Eukaryota</taxon>
        <taxon>Metazoa</taxon>
        <taxon>Ecdysozoa</taxon>
        <taxon>Nematoda</taxon>
        <taxon>Chromadorea</taxon>
        <taxon>Rhabditida</taxon>
        <taxon>Rhabditina</taxon>
        <taxon>Rhabditomorpha</taxon>
        <taxon>Strongyloidea</taxon>
        <taxon>Strongylidae</taxon>
        <taxon>Cylicocyclus</taxon>
    </lineage>
</organism>
<evidence type="ECO:0000313" key="2">
    <source>
        <dbReference type="Proteomes" id="UP001176961"/>
    </source>
</evidence>
<sequence>MDIKQERITTFINRRPITNHASDISFSFCCVCNGGRLFEPCLGLSSTNDKLNEKLLGSLGYLKHKVKFCCECAKSAQTHLNAKDYLKMNSRYEALILDYDTIDKMAVELNTNVYDVQIPLLRETARTSTIAEEWAAP</sequence>
<comment type="caution">
    <text evidence="1">The sequence shown here is derived from an EMBL/GenBank/DDBJ whole genome shotgun (WGS) entry which is preliminary data.</text>
</comment>
<reference evidence="1" key="1">
    <citation type="submission" date="2023-07" db="EMBL/GenBank/DDBJ databases">
        <authorList>
            <consortium name="CYATHOMIX"/>
        </authorList>
    </citation>
    <scope>NUCLEOTIDE SEQUENCE</scope>
    <source>
        <strain evidence="1">N/A</strain>
    </source>
</reference>
<dbReference type="AlphaFoldDB" id="A0AA36DQR0"/>